<sequence>MTTRLRHVAIASADPDTSVGFFTEVLGWTLAGKIDSRNARGYYVTDGHINIALLCFKNRPAAGMEFPEGYTGLHHIGFQCDDINEIVERFENSGFAPRHDVNLAQGLGKNPAKDNAEYKMTGPENVMVDVSERGWAGTESYKGNPVPTS</sequence>
<evidence type="ECO:0000313" key="2">
    <source>
        <dbReference type="EMBL" id="MET4685200.1"/>
    </source>
</evidence>
<name>A0ABV2RGX4_9CAUL</name>
<evidence type="ECO:0000313" key="3">
    <source>
        <dbReference type="Proteomes" id="UP001549313"/>
    </source>
</evidence>
<dbReference type="RefSeq" id="WP_354090164.1">
    <property type="nucleotide sequence ID" value="NZ_JBEPTF010000005.1"/>
</dbReference>
<reference evidence="2 3" key="1">
    <citation type="submission" date="2024-06" db="EMBL/GenBank/DDBJ databases">
        <title>Sorghum-associated microbial communities from plants grown in Nebraska, USA.</title>
        <authorList>
            <person name="Schachtman D."/>
        </authorList>
    </citation>
    <scope>NUCLEOTIDE SEQUENCE [LARGE SCALE GENOMIC DNA]</scope>
    <source>
        <strain evidence="2 3">2814</strain>
    </source>
</reference>
<dbReference type="EMBL" id="JBEPTF010000005">
    <property type="protein sequence ID" value="MET4685200.1"/>
    <property type="molecule type" value="Genomic_DNA"/>
</dbReference>
<organism evidence="2 3">
    <name type="scientific">Brevundimonas faecalis</name>
    <dbReference type="NCBI Taxonomy" id="947378"/>
    <lineage>
        <taxon>Bacteria</taxon>
        <taxon>Pseudomonadati</taxon>
        <taxon>Pseudomonadota</taxon>
        <taxon>Alphaproteobacteria</taxon>
        <taxon>Caulobacterales</taxon>
        <taxon>Caulobacteraceae</taxon>
        <taxon>Brevundimonas</taxon>
    </lineage>
</organism>
<proteinExistence type="predicted"/>
<dbReference type="Gene3D" id="3.10.180.10">
    <property type="entry name" value="2,3-Dihydroxybiphenyl 1,2-Dioxygenase, domain 1"/>
    <property type="match status" value="1"/>
</dbReference>
<keyword evidence="3" id="KW-1185">Reference proteome</keyword>
<gene>
    <name evidence="2" type="ORF">ABIE19_003151</name>
</gene>
<evidence type="ECO:0000259" key="1">
    <source>
        <dbReference type="PROSITE" id="PS51819"/>
    </source>
</evidence>
<dbReference type="Pfam" id="PF00903">
    <property type="entry name" value="Glyoxalase"/>
    <property type="match status" value="1"/>
</dbReference>
<dbReference type="Proteomes" id="UP001549313">
    <property type="component" value="Unassembled WGS sequence"/>
</dbReference>
<dbReference type="InterPro" id="IPR004360">
    <property type="entry name" value="Glyas_Fos-R_dOase_dom"/>
</dbReference>
<dbReference type="InterPro" id="IPR037523">
    <property type="entry name" value="VOC_core"/>
</dbReference>
<comment type="caution">
    <text evidence="2">The sequence shown here is derived from an EMBL/GenBank/DDBJ whole genome shotgun (WGS) entry which is preliminary data.</text>
</comment>
<dbReference type="SUPFAM" id="SSF54593">
    <property type="entry name" value="Glyoxalase/Bleomycin resistance protein/Dihydroxybiphenyl dioxygenase"/>
    <property type="match status" value="1"/>
</dbReference>
<dbReference type="InterPro" id="IPR029068">
    <property type="entry name" value="Glyas_Bleomycin-R_OHBP_Dase"/>
</dbReference>
<accession>A0ABV2RGX4</accession>
<dbReference type="PROSITE" id="PS51819">
    <property type="entry name" value="VOC"/>
    <property type="match status" value="1"/>
</dbReference>
<protein>
    <submittedName>
        <fullName evidence="2">Glyoxylase I family protein</fullName>
    </submittedName>
</protein>
<feature type="domain" description="VOC" evidence="1">
    <location>
        <begin position="4"/>
        <end position="133"/>
    </location>
</feature>